<gene>
    <name evidence="5" type="ORF">ABIE13_001537</name>
</gene>
<feature type="domain" description="DUF11" evidence="3">
    <location>
        <begin position="230"/>
        <end position="330"/>
    </location>
</feature>
<evidence type="ECO:0000256" key="2">
    <source>
        <dbReference type="SAM" id="SignalP"/>
    </source>
</evidence>
<evidence type="ECO:0000259" key="3">
    <source>
        <dbReference type="Pfam" id="PF01345"/>
    </source>
</evidence>
<name>A0ABV2Q5W9_9BURK</name>
<keyword evidence="1" id="KW-0812">Transmembrane</keyword>
<organism evidence="5 6">
    <name type="scientific">Ottowia thiooxydans</name>
    <dbReference type="NCBI Taxonomy" id="219182"/>
    <lineage>
        <taxon>Bacteria</taxon>
        <taxon>Pseudomonadati</taxon>
        <taxon>Pseudomonadota</taxon>
        <taxon>Betaproteobacteria</taxon>
        <taxon>Burkholderiales</taxon>
        <taxon>Comamonadaceae</taxon>
        <taxon>Ottowia</taxon>
    </lineage>
</organism>
<comment type="caution">
    <text evidence="5">The sequence shown here is derived from an EMBL/GenBank/DDBJ whole genome shotgun (WGS) entry which is preliminary data.</text>
</comment>
<protein>
    <submittedName>
        <fullName evidence="5">Repeat protein (TIGR01451 family)</fullName>
    </submittedName>
</protein>
<dbReference type="InterPro" id="IPR047589">
    <property type="entry name" value="DUF11_rpt"/>
</dbReference>
<dbReference type="EMBL" id="JBEPSH010000003">
    <property type="protein sequence ID" value="MET4576428.1"/>
    <property type="molecule type" value="Genomic_DNA"/>
</dbReference>
<dbReference type="InterPro" id="IPR026442">
    <property type="entry name" value="IPTL_CTERM"/>
</dbReference>
<feature type="chain" id="PRO_5046632445" evidence="2">
    <location>
        <begin position="20"/>
        <end position="387"/>
    </location>
</feature>
<keyword evidence="1" id="KW-1133">Transmembrane helix</keyword>
<evidence type="ECO:0000259" key="4">
    <source>
        <dbReference type="Pfam" id="PF18203"/>
    </source>
</evidence>
<proteinExistence type="predicted"/>
<dbReference type="InterPro" id="IPR001434">
    <property type="entry name" value="OmcB-like_DUF11"/>
</dbReference>
<reference evidence="5 6" key="1">
    <citation type="submission" date="2024-06" db="EMBL/GenBank/DDBJ databases">
        <title>Sorghum-associated microbial communities from plants grown in Nebraska, USA.</title>
        <authorList>
            <person name="Schachtman D."/>
        </authorList>
    </citation>
    <scope>NUCLEOTIDE SEQUENCE [LARGE SCALE GENOMIC DNA]</scope>
    <source>
        <strain evidence="5 6">2709</strain>
    </source>
</reference>
<feature type="transmembrane region" description="Helical" evidence="1">
    <location>
        <begin position="364"/>
        <end position="381"/>
    </location>
</feature>
<evidence type="ECO:0000313" key="5">
    <source>
        <dbReference type="EMBL" id="MET4576428.1"/>
    </source>
</evidence>
<sequence length="387" mass="40085">MKKQCGVFLGIVLAWPVGAQTIPTLSCQSLTSLLNTGIAQPIPPATGGTKLGLDELDPIWSKFQEYTTTPLLPPSDAEAWTQARTAGTIESSWSTFADAQWLSPGGRSTTGTYNQSWPGNWWPRPNPSPIPFINHYRVQFNLAPEVPPSVVALDLEYMGDDSAVAAFVNGTQQLPFTPSGFSGGIHANFNSGWVSGTNTLVFSTSDTGWAAGFLARAHLSGQSICSSSPISITKTANQNHYEPGQLATYTVTLTSLGLADAIGVSLADPVPGGLSNPVWACSATGAAVCPSPAGPMPKTFDMPGNSSLSFTLTGTVTGRATLDNTATLTPGDGGVCAATTGCTASVAPTYSAAPAPSNHAVPSLTSWSLAVLAAALGLLGWKRRRTV</sequence>
<keyword evidence="1" id="KW-0472">Membrane</keyword>
<feature type="domain" description="IPTL-CTERM protein sorting" evidence="4">
    <location>
        <begin position="360"/>
        <end position="385"/>
    </location>
</feature>
<dbReference type="Pfam" id="PF18203">
    <property type="entry name" value="IPTL-CTERM"/>
    <property type="match status" value="1"/>
</dbReference>
<accession>A0ABV2Q5W9</accession>
<dbReference type="Pfam" id="PF01345">
    <property type="entry name" value="DUF11"/>
    <property type="match status" value="1"/>
</dbReference>
<dbReference type="Proteomes" id="UP001549320">
    <property type="component" value="Unassembled WGS sequence"/>
</dbReference>
<evidence type="ECO:0000313" key="6">
    <source>
        <dbReference type="Proteomes" id="UP001549320"/>
    </source>
</evidence>
<keyword evidence="2" id="KW-0732">Signal</keyword>
<dbReference type="NCBIfam" id="TIGR01451">
    <property type="entry name" value="B_ant_repeat"/>
    <property type="match status" value="1"/>
</dbReference>
<feature type="signal peptide" evidence="2">
    <location>
        <begin position="1"/>
        <end position="19"/>
    </location>
</feature>
<keyword evidence="6" id="KW-1185">Reference proteome</keyword>
<evidence type="ECO:0000256" key="1">
    <source>
        <dbReference type="SAM" id="Phobius"/>
    </source>
</evidence>